<dbReference type="Gene3D" id="3.30.450.20">
    <property type="entry name" value="PAS domain"/>
    <property type="match status" value="2"/>
</dbReference>
<evidence type="ECO:0000313" key="5">
    <source>
        <dbReference type="Proteomes" id="UP000006431"/>
    </source>
</evidence>
<proteinExistence type="predicted"/>
<gene>
    <name evidence="4" type="ORF">SMGD1_0362</name>
</gene>
<dbReference type="STRING" id="929558.SMGD1_0362"/>
<dbReference type="InterPro" id="IPR043128">
    <property type="entry name" value="Rev_trsase/Diguanyl_cyclase"/>
</dbReference>
<dbReference type="PROSITE" id="PS50113">
    <property type="entry name" value="PAC"/>
    <property type="match status" value="2"/>
</dbReference>
<dbReference type="InterPro" id="IPR000700">
    <property type="entry name" value="PAS-assoc_C"/>
</dbReference>
<dbReference type="PATRIC" id="fig|929558.5.peg.360"/>
<dbReference type="HOGENOM" id="CLU_000445_11_4_7"/>
<dbReference type="Pfam" id="PF08447">
    <property type="entry name" value="PAS_3"/>
    <property type="match status" value="1"/>
</dbReference>
<dbReference type="InterPro" id="IPR052155">
    <property type="entry name" value="Biofilm_reg_signaling"/>
</dbReference>
<dbReference type="PROSITE" id="PS50112">
    <property type="entry name" value="PAS"/>
    <property type="match status" value="2"/>
</dbReference>
<dbReference type="eggNOG" id="COG2199">
    <property type="taxonomic scope" value="Bacteria"/>
</dbReference>
<accession>H1FUC3</accession>
<dbReference type="InterPro" id="IPR000014">
    <property type="entry name" value="PAS"/>
</dbReference>
<dbReference type="Gene3D" id="3.30.70.270">
    <property type="match status" value="1"/>
</dbReference>
<feature type="domain" description="PAC" evidence="2">
    <location>
        <begin position="221"/>
        <end position="275"/>
    </location>
</feature>
<dbReference type="NCBIfam" id="TIGR00229">
    <property type="entry name" value="sensory_box"/>
    <property type="match status" value="2"/>
</dbReference>
<dbReference type="PANTHER" id="PTHR44757">
    <property type="entry name" value="DIGUANYLATE CYCLASE DGCP"/>
    <property type="match status" value="1"/>
</dbReference>
<dbReference type="InterPro" id="IPR035965">
    <property type="entry name" value="PAS-like_dom_sf"/>
</dbReference>
<dbReference type="OrthoDB" id="9812260at2"/>
<dbReference type="eggNOG" id="COG2202">
    <property type="taxonomic scope" value="Bacteria"/>
</dbReference>
<dbReference type="Pfam" id="PF00990">
    <property type="entry name" value="GGDEF"/>
    <property type="match status" value="1"/>
</dbReference>
<dbReference type="RefSeq" id="WP_008339951.1">
    <property type="nucleotide sequence ID" value="NZ_AFRZ01000001.1"/>
</dbReference>
<dbReference type="Pfam" id="PF00989">
    <property type="entry name" value="PAS"/>
    <property type="match status" value="1"/>
</dbReference>
<dbReference type="EMBL" id="AFRZ01000001">
    <property type="protein sequence ID" value="EHP28889.1"/>
    <property type="molecule type" value="Genomic_DNA"/>
</dbReference>
<dbReference type="InterPro" id="IPR001610">
    <property type="entry name" value="PAC"/>
</dbReference>
<feature type="domain" description="GGDEF" evidence="3">
    <location>
        <begin position="298"/>
        <end position="336"/>
    </location>
</feature>
<dbReference type="SMART" id="SM00091">
    <property type="entry name" value="PAS"/>
    <property type="match status" value="2"/>
</dbReference>
<dbReference type="GO" id="GO:0006355">
    <property type="term" value="P:regulation of DNA-templated transcription"/>
    <property type="evidence" value="ECO:0007669"/>
    <property type="project" value="InterPro"/>
</dbReference>
<feature type="domain" description="PAC" evidence="2">
    <location>
        <begin position="84"/>
        <end position="136"/>
    </location>
</feature>
<dbReference type="PANTHER" id="PTHR44757:SF2">
    <property type="entry name" value="BIOFILM ARCHITECTURE MAINTENANCE PROTEIN MBAA"/>
    <property type="match status" value="1"/>
</dbReference>
<evidence type="ECO:0000259" key="2">
    <source>
        <dbReference type="PROSITE" id="PS50113"/>
    </source>
</evidence>
<organism evidence="4 5">
    <name type="scientific">Sulfurimonas gotlandica (strain DSM 19862 / JCM 16533 / GD1)</name>
    <dbReference type="NCBI Taxonomy" id="929558"/>
    <lineage>
        <taxon>Bacteria</taxon>
        <taxon>Pseudomonadati</taxon>
        <taxon>Campylobacterota</taxon>
        <taxon>Epsilonproteobacteria</taxon>
        <taxon>Campylobacterales</taxon>
        <taxon>Sulfurimonadaceae</taxon>
        <taxon>Sulfurimonas</taxon>
    </lineage>
</organism>
<dbReference type="SUPFAM" id="SSF55073">
    <property type="entry name" value="Nucleotide cyclase"/>
    <property type="match status" value="1"/>
</dbReference>
<comment type="caution">
    <text evidence="4">The sequence shown here is derived from an EMBL/GenBank/DDBJ whole genome shotgun (WGS) entry which is preliminary data.</text>
</comment>
<evidence type="ECO:0000259" key="1">
    <source>
        <dbReference type="PROSITE" id="PS50112"/>
    </source>
</evidence>
<dbReference type="SUPFAM" id="SSF55785">
    <property type="entry name" value="PYP-like sensor domain (PAS domain)"/>
    <property type="match status" value="2"/>
</dbReference>
<evidence type="ECO:0000313" key="4">
    <source>
        <dbReference type="EMBL" id="EHP28889.1"/>
    </source>
</evidence>
<protein>
    <submittedName>
        <fullName evidence="4">Diguanylate cyclase/phosphodiesterase (GGDEF domain) with PAS/PAC sensor(S)</fullName>
    </submittedName>
</protein>
<keyword evidence="5" id="KW-1185">Reference proteome</keyword>
<dbReference type="InterPro" id="IPR029787">
    <property type="entry name" value="Nucleotide_cyclase"/>
</dbReference>
<evidence type="ECO:0000259" key="3">
    <source>
        <dbReference type="PROSITE" id="PS50887"/>
    </source>
</evidence>
<dbReference type="AlphaFoldDB" id="B6BNT5"/>
<reference evidence="4 5" key="1">
    <citation type="journal article" date="2012" name="Proc. Natl. Acad. Sci. U.S.A.">
        <title>Genome and physiology of a model Epsilonproteobacterium responsible for sulfide detoxification in marine oxygen depletion zones.</title>
        <authorList>
            <person name="Grote J."/>
            <person name="Schott T."/>
            <person name="Bruckner C.G."/>
            <person name="Glockner F.O."/>
            <person name="Jost G."/>
            <person name="Teeling H."/>
            <person name="Labrenz M."/>
            <person name="Jurgens K."/>
        </authorList>
    </citation>
    <scope>NUCLEOTIDE SEQUENCE [LARGE SCALE GENOMIC DNA]</scope>
    <source>
        <strain evidence="4 5">GD1</strain>
    </source>
</reference>
<dbReference type="PROSITE" id="PS50887">
    <property type="entry name" value="GGDEF"/>
    <property type="match status" value="1"/>
</dbReference>
<accession>B6BNT5</accession>
<dbReference type="Proteomes" id="UP000006431">
    <property type="component" value="Unassembled WGS sequence"/>
</dbReference>
<dbReference type="CDD" id="cd00130">
    <property type="entry name" value="PAS"/>
    <property type="match status" value="2"/>
</dbReference>
<name>B6BNT5_SULGG</name>
<feature type="domain" description="PAS" evidence="1">
    <location>
        <begin position="169"/>
        <end position="220"/>
    </location>
</feature>
<feature type="domain" description="PAS" evidence="1">
    <location>
        <begin position="6"/>
        <end position="81"/>
    </location>
</feature>
<sequence>MSDDLKNSNVEELLNRLPGMLYRCKYDSDWTMQFVSEGCKELTGYEIEELLYNKSMSYASIIHENDLNLTYIEVTKALESNTPFSYEYRIYTKDGSLKWVWEQGIGLYNDSGEVVDIEGYITDITYQKKQSDELQTELTKKDKELLVNSTLLDEYKKAVDEGAIVTKTDINGIITYVNDEFCRMSGFAREDVIGKSHSIVRHPQNPNSVFSNLWKTILDKKIWKGVIKNRTKDKKTYYVKSTIVPILDYDGEIKEFFAIRHDVTDLILQEKKIKFQTTDDMTQLPNRQKLIEDLQENKELKLAIINIEKFKEINDYYGFDTGDRLLVELSTMLSKI</sequence>
<dbReference type="InterPro" id="IPR013655">
    <property type="entry name" value="PAS_fold_3"/>
</dbReference>
<dbReference type="InterPro" id="IPR013767">
    <property type="entry name" value="PAS_fold"/>
</dbReference>
<dbReference type="InterPro" id="IPR000160">
    <property type="entry name" value="GGDEF_dom"/>
</dbReference>
<dbReference type="SMART" id="SM00086">
    <property type="entry name" value="PAC"/>
    <property type="match status" value="2"/>
</dbReference>